<protein>
    <submittedName>
        <fullName evidence="1">Uncharacterized protein</fullName>
    </submittedName>
</protein>
<gene>
    <name evidence="1" type="ordered locus">Mhar_1647</name>
</gene>
<dbReference type="RefSeq" id="WP_014587189.1">
    <property type="nucleotide sequence ID" value="NC_017527.1"/>
</dbReference>
<dbReference type="GeneID" id="12510816"/>
<evidence type="ECO:0000313" key="2">
    <source>
        <dbReference type="Proteomes" id="UP000005877"/>
    </source>
</evidence>
<dbReference type="EMBL" id="CP003117">
    <property type="protein sequence ID" value="AET65007.1"/>
    <property type="molecule type" value="Genomic_DNA"/>
</dbReference>
<proteinExistence type="predicted"/>
<dbReference type="AlphaFoldDB" id="G7WPX6"/>
<name>G7WPX6_METH6</name>
<dbReference type="PATRIC" id="fig|1110509.7.peg.1830"/>
<keyword evidence="2" id="KW-1185">Reference proteome</keyword>
<reference evidence="1 2" key="1">
    <citation type="journal article" date="2012" name="PLoS ONE">
        <title>The genome characteristics and predicted function of methyl-group oxidation pathway in the obligate aceticlastic methanogens, Methanosaeta spp.</title>
        <authorList>
            <person name="Zhu J."/>
            <person name="Zheng H."/>
            <person name="Ai G."/>
            <person name="Zhang G."/>
            <person name="Liu D."/>
            <person name="Liu X."/>
            <person name="Dong X."/>
        </authorList>
    </citation>
    <scope>NUCLEOTIDE SEQUENCE [LARGE SCALE GENOMIC DNA]</scope>
    <source>
        <strain evidence="1 2">6Ac</strain>
    </source>
</reference>
<evidence type="ECO:0000313" key="1">
    <source>
        <dbReference type="EMBL" id="AET65007.1"/>
    </source>
</evidence>
<dbReference type="HOGENOM" id="CLU_1040569_0_0_2"/>
<dbReference type="STRING" id="1110509.Mhar_1647"/>
<accession>G7WPX6</accession>
<organism evidence="1 2">
    <name type="scientific">Methanothrix harundinacea (strain 6Ac)</name>
    <name type="common">Methanosaeta harundinacea</name>
    <dbReference type="NCBI Taxonomy" id="1110509"/>
    <lineage>
        <taxon>Archaea</taxon>
        <taxon>Methanobacteriati</taxon>
        <taxon>Methanobacteriota</taxon>
        <taxon>Stenosarchaea group</taxon>
        <taxon>Methanomicrobia</taxon>
        <taxon>Methanotrichales</taxon>
        <taxon>Methanotrichaceae</taxon>
        <taxon>Methanothrix</taxon>
    </lineage>
</organism>
<dbReference type="OrthoDB" id="151527at2157"/>
<sequence>MFTLKAFGLKALLLLTLALGMPMASSIDPPSGSSIYSSEDASSFAEFFAMEPPAASGEVERYSLVGREPSSVAFGGRSTSYSAYQSAGGGANTLWILGASTWTQRVVAPLGSYLYLLASSGGGRADFYEIRPDGTVLSSSRTLYPGHNRLVFHADAVGRHVLLFVAAGQPSNVVIVDVARGGWPPSPGPAPGPGPWPSPGYARVIFSSTWLKGYSVFVDGTYVGGDGQGGDPLDGTFSLNVPGDRYQVLQISAGGRTYSERGTFLSGYTYRLSI</sequence>
<dbReference type="KEGG" id="mhi:Mhar_1647"/>
<dbReference type="Proteomes" id="UP000005877">
    <property type="component" value="Chromosome"/>
</dbReference>